<evidence type="ECO:0000256" key="1">
    <source>
        <dbReference type="SAM" id="MobiDB-lite"/>
    </source>
</evidence>
<comment type="caution">
    <text evidence="2">The sequence shown here is derived from an EMBL/GenBank/DDBJ whole genome shotgun (WGS) entry which is preliminary data.</text>
</comment>
<reference evidence="2 3" key="1">
    <citation type="journal article" date="2020" name="ISME J.">
        <title>Uncovering the hidden diversity of litter-decomposition mechanisms in mushroom-forming fungi.</title>
        <authorList>
            <person name="Floudas D."/>
            <person name="Bentzer J."/>
            <person name="Ahren D."/>
            <person name="Johansson T."/>
            <person name="Persson P."/>
            <person name="Tunlid A."/>
        </authorList>
    </citation>
    <scope>NUCLEOTIDE SEQUENCE [LARGE SCALE GENOMIC DNA]</scope>
    <source>
        <strain evidence="2 3">CBS 101986</strain>
    </source>
</reference>
<organism evidence="2 3">
    <name type="scientific">Psilocybe cf. subviscida</name>
    <dbReference type="NCBI Taxonomy" id="2480587"/>
    <lineage>
        <taxon>Eukaryota</taxon>
        <taxon>Fungi</taxon>
        <taxon>Dikarya</taxon>
        <taxon>Basidiomycota</taxon>
        <taxon>Agaricomycotina</taxon>
        <taxon>Agaricomycetes</taxon>
        <taxon>Agaricomycetidae</taxon>
        <taxon>Agaricales</taxon>
        <taxon>Agaricineae</taxon>
        <taxon>Strophariaceae</taxon>
        <taxon>Psilocybe</taxon>
    </lineage>
</organism>
<name>A0A8H5F877_9AGAR</name>
<dbReference type="AlphaFoldDB" id="A0A8H5F877"/>
<feature type="region of interest" description="Disordered" evidence="1">
    <location>
        <begin position="76"/>
        <end position="99"/>
    </location>
</feature>
<dbReference type="Proteomes" id="UP000567179">
    <property type="component" value="Unassembled WGS sequence"/>
</dbReference>
<evidence type="ECO:0000313" key="3">
    <source>
        <dbReference type="Proteomes" id="UP000567179"/>
    </source>
</evidence>
<dbReference type="EMBL" id="JAACJJ010000014">
    <property type="protein sequence ID" value="KAF5327344.1"/>
    <property type="molecule type" value="Genomic_DNA"/>
</dbReference>
<feature type="region of interest" description="Disordered" evidence="1">
    <location>
        <begin position="125"/>
        <end position="175"/>
    </location>
</feature>
<evidence type="ECO:0000313" key="2">
    <source>
        <dbReference type="EMBL" id="KAF5327344.1"/>
    </source>
</evidence>
<protein>
    <submittedName>
        <fullName evidence="2">Uncharacterized protein</fullName>
    </submittedName>
</protein>
<keyword evidence="3" id="KW-1185">Reference proteome</keyword>
<accession>A0A8H5F877</accession>
<proteinExistence type="predicted"/>
<gene>
    <name evidence="2" type="ORF">D9619_004440</name>
</gene>
<dbReference type="OrthoDB" id="4179406at2759"/>
<sequence length="588" mass="65309">MSSIVGISASTLSAGQLRPTSNQKRVVDACLPLGRKRALRTLHHVSDPFDAARARPRIKCYLVSFIMSRFSTMRSRRTTPLPQPVPTKQEEFEQPDQWEEQEEYTQVGAGDDVWVDEDDYAEAVTRSGRLSPRAGSADGSTGTRNGTRRRVASRRTAYMPSSTPRKAAMPPAPRRTSATLTLDMYQAEAEAIQRGPLIPEAFIQGVKETCFFIAEEVVHISAMILRRLRVPIALFLVFMLSTFLLGKLTPTIRRTVRPLCIIPGVSSSALCLPLDLDPTSTKGKRIRGQPDYSDLVNIQSKTFEQLLEDAAGGPALSLEIKKAEMATSDLTVLVRISNLKSKDVLATTLDDLVADATKTGRGLQRLTAKVNGAVDNIMAVNDYALQSIGEARANEPSPWSLSAIAPWRPRRNLDETVKKTFNEAMDVLSDNMQRILVEAESSHTNLVDLEEKLATLHDIVSREDLNISEEKSKLLEDLWTRLGGNKRSLKNFDNHLQLLKNLSAYRKQAQLHVAATLQALRTMSADMEDMRERVAAPDLVGTQVPVEVHMKSIQMGLERLREGRTKSKKLQEEAVRKVLSMGDSDLEA</sequence>